<comment type="caution">
    <text evidence="3">The sequence shown here is derived from an EMBL/GenBank/DDBJ whole genome shotgun (WGS) entry which is preliminary data.</text>
</comment>
<dbReference type="Proteomes" id="UP000245396">
    <property type="component" value="Unassembled WGS sequence"/>
</dbReference>
<dbReference type="InterPro" id="IPR006657">
    <property type="entry name" value="MoPterin_dinucl-bd_dom"/>
</dbReference>
<dbReference type="PANTHER" id="PTHR43105">
    <property type="entry name" value="RESPIRATORY NITRATE REDUCTASE"/>
    <property type="match status" value="1"/>
</dbReference>
<feature type="non-terminal residue" evidence="3">
    <location>
        <position position="1"/>
    </location>
</feature>
<dbReference type="GO" id="GO:0003954">
    <property type="term" value="F:NADH dehydrogenase activity"/>
    <property type="evidence" value="ECO:0007669"/>
    <property type="project" value="TreeGrafter"/>
</dbReference>
<dbReference type="AlphaFoldDB" id="A0A316C0C2"/>
<dbReference type="EMBL" id="QGGG01000011">
    <property type="protein sequence ID" value="PWJ81054.1"/>
    <property type="molecule type" value="Genomic_DNA"/>
</dbReference>
<accession>A0A316C0C2</accession>
<dbReference type="GO" id="GO:0016020">
    <property type="term" value="C:membrane"/>
    <property type="evidence" value="ECO:0007669"/>
    <property type="project" value="TreeGrafter"/>
</dbReference>
<gene>
    <name evidence="3" type="ORF">C7441_111175</name>
</gene>
<dbReference type="GO" id="GO:1990204">
    <property type="term" value="C:oxidoreductase complex"/>
    <property type="evidence" value="ECO:0007669"/>
    <property type="project" value="UniProtKB-ARBA"/>
</dbReference>
<dbReference type="CDD" id="cd02790">
    <property type="entry name" value="MopB_CT_Formate-Dh_H"/>
    <property type="match status" value="1"/>
</dbReference>
<reference evidence="3 4" key="1">
    <citation type="submission" date="2018-05" db="EMBL/GenBank/DDBJ databases">
        <title>Genomic Encyclopedia of Type Strains, Phase IV (KMG-IV): sequencing the most valuable type-strain genomes for metagenomic binning, comparative biology and taxonomic classification.</title>
        <authorList>
            <person name="Goeker M."/>
        </authorList>
    </citation>
    <scope>NUCLEOTIDE SEQUENCE [LARGE SCALE GENOMIC DNA]</scope>
    <source>
        <strain evidence="3 4">DSM 6986</strain>
    </source>
</reference>
<dbReference type="InterPro" id="IPR009010">
    <property type="entry name" value="Asp_de-COase-like_dom_sf"/>
</dbReference>
<dbReference type="Pfam" id="PF01568">
    <property type="entry name" value="Molydop_binding"/>
    <property type="match status" value="1"/>
</dbReference>
<organism evidence="3 4">
    <name type="scientific">Pseudaminobacter salicylatoxidans</name>
    <dbReference type="NCBI Taxonomy" id="93369"/>
    <lineage>
        <taxon>Bacteria</taxon>
        <taxon>Pseudomonadati</taxon>
        <taxon>Pseudomonadota</taxon>
        <taxon>Alphaproteobacteria</taxon>
        <taxon>Hyphomicrobiales</taxon>
        <taxon>Phyllobacteriaceae</taxon>
        <taxon>Pseudaminobacter</taxon>
    </lineage>
</organism>
<evidence type="ECO:0000256" key="1">
    <source>
        <dbReference type="ARBA" id="ARBA00023002"/>
    </source>
</evidence>
<dbReference type="SUPFAM" id="SSF50692">
    <property type="entry name" value="ADC-like"/>
    <property type="match status" value="1"/>
</dbReference>
<dbReference type="GO" id="GO:0022904">
    <property type="term" value="P:respiratory electron transport chain"/>
    <property type="evidence" value="ECO:0007669"/>
    <property type="project" value="TreeGrafter"/>
</dbReference>
<keyword evidence="4" id="KW-1185">Reference proteome</keyword>
<evidence type="ECO:0000259" key="2">
    <source>
        <dbReference type="Pfam" id="PF01568"/>
    </source>
</evidence>
<evidence type="ECO:0000313" key="3">
    <source>
        <dbReference type="EMBL" id="PWJ81054.1"/>
    </source>
</evidence>
<dbReference type="InterPro" id="IPR050123">
    <property type="entry name" value="Prok_molybdopt-oxidoreductase"/>
</dbReference>
<protein>
    <submittedName>
        <fullName evidence="3">Molybdopterin dinucleotide binding protein</fullName>
    </submittedName>
</protein>
<name>A0A316C0C2_PSESE</name>
<proteinExistence type="predicted"/>
<keyword evidence="1" id="KW-0560">Oxidoreductase</keyword>
<sequence>EVYTEMASVMPSLNHISWERIEREESVIYPADADDKPGNEIVFSSGFPTSDGRARIVPADLLPPDEVPDAAYPLVLTTGRLLEHWHTGAMTRRAGVLDAIEPYGIAAMNPREIARSGLTPGDMISVETRRGVVEAILRADREVADGMVFMPFCFNESPANRLTNPMLDPYGKIPEFKYCAARIGRVQHAEAAE</sequence>
<dbReference type="RefSeq" id="WP_280523574.1">
    <property type="nucleotide sequence ID" value="NZ_QGGG01000011.1"/>
</dbReference>
<evidence type="ECO:0000313" key="4">
    <source>
        <dbReference type="Proteomes" id="UP000245396"/>
    </source>
</evidence>
<dbReference type="Gene3D" id="2.40.40.20">
    <property type="match status" value="1"/>
</dbReference>
<feature type="domain" description="Molybdopterin dinucleotide-binding" evidence="2">
    <location>
        <begin position="74"/>
        <end position="180"/>
    </location>
</feature>
<dbReference type="GO" id="GO:0043546">
    <property type="term" value="F:molybdopterin cofactor binding"/>
    <property type="evidence" value="ECO:0007669"/>
    <property type="project" value="InterPro"/>
</dbReference>
<dbReference type="PANTHER" id="PTHR43105:SF14">
    <property type="entry name" value="FORMATE DEHYDROGENASE H"/>
    <property type="match status" value="1"/>
</dbReference>
<dbReference type="InterPro" id="IPR041925">
    <property type="entry name" value="CT_Formate-Dh_H"/>
</dbReference>